<gene>
    <name evidence="3" type="ORF">KUTeg_020903</name>
</gene>
<organism evidence="3 4">
    <name type="scientific">Tegillarca granosa</name>
    <name type="common">Malaysian cockle</name>
    <name type="synonym">Anadara granosa</name>
    <dbReference type="NCBI Taxonomy" id="220873"/>
    <lineage>
        <taxon>Eukaryota</taxon>
        <taxon>Metazoa</taxon>
        <taxon>Spiralia</taxon>
        <taxon>Lophotrochozoa</taxon>
        <taxon>Mollusca</taxon>
        <taxon>Bivalvia</taxon>
        <taxon>Autobranchia</taxon>
        <taxon>Pteriomorphia</taxon>
        <taxon>Arcoida</taxon>
        <taxon>Arcoidea</taxon>
        <taxon>Arcidae</taxon>
        <taxon>Tegillarca</taxon>
    </lineage>
</organism>
<dbReference type="InterPro" id="IPR002181">
    <property type="entry name" value="Fibrinogen_a/b/g_C_dom"/>
</dbReference>
<proteinExistence type="predicted"/>
<feature type="domain" description="Fibrinogen C-terminal" evidence="2">
    <location>
        <begin position="134"/>
        <end position="182"/>
    </location>
</feature>
<keyword evidence="1" id="KW-0732">Signal</keyword>
<dbReference type="InterPro" id="IPR014716">
    <property type="entry name" value="Fibrinogen_a/b/g_C_1"/>
</dbReference>
<dbReference type="Proteomes" id="UP001217089">
    <property type="component" value="Unassembled WGS sequence"/>
</dbReference>
<dbReference type="SUPFAM" id="SSF56496">
    <property type="entry name" value="Fibrinogen C-terminal domain-like"/>
    <property type="match status" value="1"/>
</dbReference>
<feature type="chain" id="PRO_5046694752" description="Fibrinogen C-terminal domain-containing protein" evidence="1">
    <location>
        <begin position="25"/>
        <end position="217"/>
    </location>
</feature>
<dbReference type="InterPro" id="IPR036056">
    <property type="entry name" value="Fibrinogen-like_C"/>
</dbReference>
<evidence type="ECO:0000313" key="3">
    <source>
        <dbReference type="EMBL" id="KAJ8301916.1"/>
    </source>
</evidence>
<evidence type="ECO:0000256" key="1">
    <source>
        <dbReference type="SAM" id="SignalP"/>
    </source>
</evidence>
<evidence type="ECO:0000259" key="2">
    <source>
        <dbReference type="PROSITE" id="PS51406"/>
    </source>
</evidence>
<protein>
    <recommendedName>
        <fullName evidence="2">Fibrinogen C-terminal domain-containing protein</fullName>
    </recommendedName>
</protein>
<dbReference type="Gene3D" id="3.90.215.10">
    <property type="entry name" value="Gamma Fibrinogen, chain A, domain 1"/>
    <property type="match status" value="1"/>
</dbReference>
<accession>A0ABQ9EDJ5</accession>
<reference evidence="3 4" key="1">
    <citation type="submission" date="2022-12" db="EMBL/GenBank/DDBJ databases">
        <title>Chromosome-level genome of Tegillarca granosa.</title>
        <authorList>
            <person name="Kim J."/>
        </authorList>
    </citation>
    <scope>NUCLEOTIDE SEQUENCE [LARGE SCALE GENOMIC DNA]</scope>
    <source>
        <strain evidence="3">Teg-2019</strain>
        <tissue evidence="3">Adductor muscle</tissue>
    </source>
</reference>
<sequence length="217" mass="24195">MATSKMLCFGILMSVFALVARSQADVSQSIATLTTMVGNLQNQVTSMQTAMAQGFKNQCATQKQAIEEIEYRRHLPSESEIDKIVVHFFRPCSTSDSVLLVSFYISLDPIHPTIASCKLPGCTIHLILFSQRQCTVSLASFNCKDVQSSGKNTSGVYVIYPSGSMDGMPVYCDLENDGGGWLDLKLLSHDSLYFFNFIRYKNTLHRVYTKSMFSHIV</sequence>
<dbReference type="EMBL" id="JARBDR010000918">
    <property type="protein sequence ID" value="KAJ8301916.1"/>
    <property type="molecule type" value="Genomic_DNA"/>
</dbReference>
<name>A0ABQ9EDJ5_TEGGR</name>
<dbReference type="NCBIfam" id="NF040941">
    <property type="entry name" value="GGGWT_bact"/>
    <property type="match status" value="1"/>
</dbReference>
<feature type="signal peptide" evidence="1">
    <location>
        <begin position="1"/>
        <end position="24"/>
    </location>
</feature>
<dbReference type="PROSITE" id="PS51406">
    <property type="entry name" value="FIBRINOGEN_C_2"/>
    <property type="match status" value="1"/>
</dbReference>
<comment type="caution">
    <text evidence="3">The sequence shown here is derived from an EMBL/GenBank/DDBJ whole genome shotgun (WGS) entry which is preliminary data.</text>
</comment>
<dbReference type="Pfam" id="PF00147">
    <property type="entry name" value="Fibrinogen_C"/>
    <property type="match status" value="1"/>
</dbReference>
<keyword evidence="4" id="KW-1185">Reference proteome</keyword>
<evidence type="ECO:0000313" key="4">
    <source>
        <dbReference type="Proteomes" id="UP001217089"/>
    </source>
</evidence>